<comment type="caution">
    <text evidence="2">The sequence shown here is derived from an EMBL/GenBank/DDBJ whole genome shotgun (WGS) entry which is preliminary data.</text>
</comment>
<name>A0AAP6JH05_9GAMM</name>
<organism evidence="2 3">
    <name type="scientific">Natronospira elongata</name>
    <dbReference type="NCBI Taxonomy" id="3110268"/>
    <lineage>
        <taxon>Bacteria</taxon>
        <taxon>Pseudomonadati</taxon>
        <taxon>Pseudomonadota</taxon>
        <taxon>Gammaproteobacteria</taxon>
        <taxon>Natronospirales</taxon>
        <taxon>Natronospiraceae</taxon>
        <taxon>Natronospira</taxon>
    </lineage>
</organism>
<evidence type="ECO:0000259" key="1">
    <source>
        <dbReference type="Pfam" id="PF07992"/>
    </source>
</evidence>
<feature type="domain" description="FAD/NAD(P)-binding" evidence="1">
    <location>
        <begin position="4"/>
        <end position="132"/>
    </location>
</feature>
<dbReference type="SUPFAM" id="SSF51905">
    <property type="entry name" value="FAD/NAD(P)-binding domain"/>
    <property type="match status" value="1"/>
</dbReference>
<dbReference type="GO" id="GO:0016491">
    <property type="term" value="F:oxidoreductase activity"/>
    <property type="evidence" value="ECO:0007669"/>
    <property type="project" value="InterPro"/>
</dbReference>
<feature type="domain" description="FAD/NAD(P)-binding" evidence="1">
    <location>
        <begin position="191"/>
        <end position="300"/>
    </location>
</feature>
<protein>
    <submittedName>
        <fullName evidence="2">FAD-dependent oxidoreductase</fullName>
    </submittedName>
</protein>
<dbReference type="PANTHER" id="PTHR43755:SF1">
    <property type="entry name" value="FAD-DEPENDENT PYRIDINE NUCLEOTIDE-DISULPHIDE OXIDOREDUCTASE"/>
    <property type="match status" value="1"/>
</dbReference>
<gene>
    <name evidence="2" type="ORF">VCB98_08995</name>
</gene>
<dbReference type="AlphaFoldDB" id="A0AAP6JH05"/>
<sequence length="376" mass="42054">MSHKVTIVGSGFAALTAARHLRALDGQAEITLVAPRPEFVFLPSLIWLPTGQRQPDDIVRRLDGFFERHHIRYHQASATGLDLGGRLLLTDNGEVENDAILIGTGGRFLKKLPGIEHAITPCEGVESAMRIKMAVDDMEGGSIAFGFSGNPAEPQAMRGGPMFEFLFSIDSLLRKQGRRDRFELVFFSPAPEPGKRLGPKAVKRLLAEMERRDIRTHLGHKLKGFSEDKVTTEGGEFPADLILFMPGMTGNPWFDNTELTRSEGGLLKADAYCRVEDDERVYVAGDSGSFPGPEWMPKQAHMADLQAEAAAKNMHAELNGRKAQATFKAELMCIVDSMDKGMLVTRSEKRNWVLPNSRLWHWSKSLFEKKYLRQYR</sequence>
<evidence type="ECO:0000313" key="2">
    <source>
        <dbReference type="EMBL" id="MEA5445954.1"/>
    </source>
</evidence>
<dbReference type="Proteomes" id="UP001302316">
    <property type="component" value="Unassembled WGS sequence"/>
</dbReference>
<dbReference type="Gene3D" id="3.50.50.100">
    <property type="match status" value="1"/>
</dbReference>
<dbReference type="PANTHER" id="PTHR43755">
    <property type="match status" value="1"/>
</dbReference>
<dbReference type="InterPro" id="IPR023753">
    <property type="entry name" value="FAD/NAD-binding_dom"/>
</dbReference>
<keyword evidence="3" id="KW-1185">Reference proteome</keyword>
<evidence type="ECO:0000313" key="3">
    <source>
        <dbReference type="Proteomes" id="UP001302316"/>
    </source>
</evidence>
<accession>A0AAP6JH05</accession>
<dbReference type="RefSeq" id="WP_346051883.1">
    <property type="nucleotide sequence ID" value="NZ_JAYGII010000017.1"/>
</dbReference>
<dbReference type="EMBL" id="JAYGII010000017">
    <property type="protein sequence ID" value="MEA5445954.1"/>
    <property type="molecule type" value="Genomic_DNA"/>
</dbReference>
<proteinExistence type="predicted"/>
<reference evidence="2 3" key="1">
    <citation type="submission" date="2023-12" db="EMBL/GenBank/DDBJ databases">
        <title>Whole-genome sequencing of halo(alkali)philic microorganisms from hypersaline lakes.</title>
        <authorList>
            <person name="Sorokin D.Y."/>
            <person name="Merkel A.Y."/>
            <person name="Messina E."/>
            <person name="Yakimov M."/>
        </authorList>
    </citation>
    <scope>NUCLEOTIDE SEQUENCE [LARGE SCALE GENOMIC DNA]</scope>
    <source>
        <strain evidence="2 3">AB-CW1</strain>
    </source>
</reference>
<dbReference type="InterPro" id="IPR052541">
    <property type="entry name" value="SQRD"/>
</dbReference>
<dbReference type="Pfam" id="PF07992">
    <property type="entry name" value="Pyr_redox_2"/>
    <property type="match status" value="2"/>
</dbReference>
<dbReference type="InterPro" id="IPR036188">
    <property type="entry name" value="FAD/NAD-bd_sf"/>
</dbReference>